<feature type="domain" description="Cyclin C-terminal" evidence="8">
    <location>
        <begin position="369"/>
        <end position="483"/>
    </location>
</feature>
<feature type="compositionally biased region" description="Basic and acidic residues" evidence="6">
    <location>
        <begin position="84"/>
        <end position="93"/>
    </location>
</feature>
<feature type="compositionally biased region" description="Polar residues" evidence="6">
    <location>
        <begin position="52"/>
        <end position="61"/>
    </location>
</feature>
<evidence type="ECO:0000256" key="3">
    <source>
        <dbReference type="ARBA" id="ARBA00023127"/>
    </source>
</evidence>
<organism evidence="9 10">
    <name type="scientific">Lineolata rhizophorae</name>
    <dbReference type="NCBI Taxonomy" id="578093"/>
    <lineage>
        <taxon>Eukaryota</taxon>
        <taxon>Fungi</taxon>
        <taxon>Dikarya</taxon>
        <taxon>Ascomycota</taxon>
        <taxon>Pezizomycotina</taxon>
        <taxon>Dothideomycetes</taxon>
        <taxon>Dothideomycetes incertae sedis</taxon>
        <taxon>Lineolatales</taxon>
        <taxon>Lineolataceae</taxon>
        <taxon>Lineolata</taxon>
    </lineage>
</organism>
<dbReference type="PIRSF" id="PIRSF001771">
    <property type="entry name" value="Cyclin_A_B_D_E"/>
    <property type="match status" value="1"/>
</dbReference>
<dbReference type="PROSITE" id="PS00292">
    <property type="entry name" value="CYCLINS"/>
    <property type="match status" value="1"/>
</dbReference>
<evidence type="ECO:0000256" key="1">
    <source>
        <dbReference type="ARBA" id="ARBA00006955"/>
    </source>
</evidence>
<keyword evidence="4" id="KW-0131">Cell cycle</keyword>
<evidence type="ECO:0000313" key="9">
    <source>
        <dbReference type="EMBL" id="KAF2452379.1"/>
    </source>
</evidence>
<dbReference type="FunFam" id="1.10.472.10:FF:000005">
    <property type="entry name" value="G2/mitotic-specific cyclin B"/>
    <property type="match status" value="1"/>
</dbReference>
<protein>
    <submittedName>
        <fullName evidence="9">G2/M-specific cyclin NimE</fullName>
    </submittedName>
</protein>
<dbReference type="OrthoDB" id="5590282at2759"/>
<evidence type="ECO:0000259" key="7">
    <source>
        <dbReference type="SMART" id="SM00385"/>
    </source>
</evidence>
<keyword evidence="2" id="KW-0132">Cell division</keyword>
<comment type="similarity">
    <text evidence="1">Belongs to the cyclin family. Cyclin AB subfamily.</text>
</comment>
<dbReference type="GO" id="GO:0044772">
    <property type="term" value="P:mitotic cell cycle phase transition"/>
    <property type="evidence" value="ECO:0007669"/>
    <property type="project" value="InterPro"/>
</dbReference>
<dbReference type="SUPFAM" id="SSF47954">
    <property type="entry name" value="Cyclin-like"/>
    <property type="match status" value="2"/>
</dbReference>
<reference evidence="9" key="1">
    <citation type="journal article" date="2020" name="Stud. Mycol.">
        <title>101 Dothideomycetes genomes: a test case for predicting lifestyles and emergence of pathogens.</title>
        <authorList>
            <person name="Haridas S."/>
            <person name="Albert R."/>
            <person name="Binder M."/>
            <person name="Bloem J."/>
            <person name="Labutti K."/>
            <person name="Salamov A."/>
            <person name="Andreopoulos B."/>
            <person name="Baker S."/>
            <person name="Barry K."/>
            <person name="Bills G."/>
            <person name="Bluhm B."/>
            <person name="Cannon C."/>
            <person name="Castanera R."/>
            <person name="Culley D."/>
            <person name="Daum C."/>
            <person name="Ezra D."/>
            <person name="Gonzalez J."/>
            <person name="Henrissat B."/>
            <person name="Kuo A."/>
            <person name="Liang C."/>
            <person name="Lipzen A."/>
            <person name="Lutzoni F."/>
            <person name="Magnuson J."/>
            <person name="Mondo S."/>
            <person name="Nolan M."/>
            <person name="Ohm R."/>
            <person name="Pangilinan J."/>
            <person name="Park H.-J."/>
            <person name="Ramirez L."/>
            <person name="Alfaro M."/>
            <person name="Sun H."/>
            <person name="Tritt A."/>
            <person name="Yoshinaga Y."/>
            <person name="Zwiers L.-H."/>
            <person name="Turgeon B."/>
            <person name="Goodwin S."/>
            <person name="Spatafora J."/>
            <person name="Crous P."/>
            <person name="Grigoriev I."/>
        </authorList>
    </citation>
    <scope>NUCLEOTIDE SEQUENCE</scope>
    <source>
        <strain evidence="9">ATCC 16933</strain>
    </source>
</reference>
<dbReference type="CDD" id="cd20512">
    <property type="entry name" value="CYCLIN_CLBs_yeast_rpt2"/>
    <property type="match status" value="1"/>
</dbReference>
<proteinExistence type="inferred from homology"/>
<evidence type="ECO:0000256" key="4">
    <source>
        <dbReference type="ARBA" id="ARBA00023306"/>
    </source>
</evidence>
<dbReference type="CDD" id="cd20568">
    <property type="entry name" value="CYCLIN_CLBs_yeast_rpt1"/>
    <property type="match status" value="1"/>
</dbReference>
<feature type="domain" description="Cyclin-like" evidence="7">
    <location>
        <begin position="276"/>
        <end position="360"/>
    </location>
</feature>
<dbReference type="InterPro" id="IPR004367">
    <property type="entry name" value="Cyclin_C-dom"/>
</dbReference>
<feature type="region of interest" description="Disordered" evidence="6">
    <location>
        <begin position="1"/>
        <end position="179"/>
    </location>
</feature>
<gene>
    <name evidence="9" type="ORF">BDY21DRAFT_367816</name>
</gene>
<feature type="compositionally biased region" description="Polar residues" evidence="6">
    <location>
        <begin position="11"/>
        <end position="22"/>
    </location>
</feature>
<evidence type="ECO:0000313" key="10">
    <source>
        <dbReference type="Proteomes" id="UP000799766"/>
    </source>
</evidence>
<dbReference type="EMBL" id="MU001710">
    <property type="protein sequence ID" value="KAF2452379.1"/>
    <property type="molecule type" value="Genomic_DNA"/>
</dbReference>
<evidence type="ECO:0000256" key="6">
    <source>
        <dbReference type="SAM" id="MobiDB-lite"/>
    </source>
</evidence>
<dbReference type="InterPro" id="IPR036915">
    <property type="entry name" value="Cyclin-like_sf"/>
</dbReference>
<evidence type="ECO:0000256" key="5">
    <source>
        <dbReference type="RuleBase" id="RU000383"/>
    </source>
</evidence>
<dbReference type="PANTHER" id="PTHR10177">
    <property type="entry name" value="CYCLINS"/>
    <property type="match status" value="1"/>
</dbReference>
<sequence length="506" mass="56456">MPAGRTARQRAITNENDENSSTTRLTRAKAAALDKDSTATDVPKKALHSKKSTGSSANPDGNVQPRKRAALGDKSNVGRVTGADSKELKDAKKPMSKSSTSNALRPIQPSRIQKPVRTNSTRPAAGLKDRVGTTSDLKRPASGTGLAENVAKKSRSSANSAKSVKEEEDDELQNTALPRVSVEVQKTTVSVKAELEEDIKEHFTEEELQELEDEAPLPPGVTDLDAEDCGDPLMVSEYVHEIFDYLKHLEIATLANPNYMADQNELEWKMRGILVDWLLEVHTRFRLLPETLFLAVNIIDRFLSCKVVQLDRLQLVGVAAMFIASKYEEVISPHVQNFRHVTDDGFTEDEILSAERFVLAALNYDLSYPNPMNFLRRISKADNYDIHTRTLGKYLIEISCLDHRFIAYPGSQVAAAAMYLARLVLERGAWDATIAHYAGYTEEEIQPVLALMIDYLRSPVVHDAFFKKYASKKFLKASIVLRAWAKKYHYLYLDSNEVSAPVSRSG</sequence>
<feature type="domain" description="Cyclin-like" evidence="7">
    <location>
        <begin position="373"/>
        <end position="454"/>
    </location>
</feature>
<dbReference type="InterPro" id="IPR039361">
    <property type="entry name" value="Cyclin"/>
</dbReference>
<keyword evidence="3 5" id="KW-0195">Cyclin</keyword>
<dbReference type="Pfam" id="PF00134">
    <property type="entry name" value="Cyclin_N"/>
    <property type="match status" value="1"/>
</dbReference>
<dbReference type="AlphaFoldDB" id="A0A6A6NL62"/>
<dbReference type="FunFam" id="1.10.472.10:FF:000001">
    <property type="entry name" value="G2/mitotic-specific cyclin"/>
    <property type="match status" value="1"/>
</dbReference>
<dbReference type="InterPro" id="IPR006671">
    <property type="entry name" value="Cyclin_N"/>
</dbReference>
<dbReference type="SMART" id="SM01332">
    <property type="entry name" value="Cyclin_C"/>
    <property type="match status" value="1"/>
</dbReference>
<evidence type="ECO:0000259" key="8">
    <source>
        <dbReference type="SMART" id="SM01332"/>
    </source>
</evidence>
<feature type="compositionally biased region" description="Basic and acidic residues" evidence="6">
    <location>
        <begin position="32"/>
        <end position="44"/>
    </location>
</feature>
<dbReference type="SMART" id="SM00385">
    <property type="entry name" value="CYCLIN"/>
    <property type="match status" value="2"/>
</dbReference>
<dbReference type="Gene3D" id="1.10.472.10">
    <property type="entry name" value="Cyclin-like"/>
    <property type="match status" value="2"/>
</dbReference>
<name>A0A6A6NL62_9PEZI</name>
<evidence type="ECO:0000256" key="2">
    <source>
        <dbReference type="ARBA" id="ARBA00022618"/>
    </source>
</evidence>
<keyword evidence="10" id="KW-1185">Reference proteome</keyword>
<dbReference type="Pfam" id="PF02984">
    <property type="entry name" value="Cyclin_C"/>
    <property type="match status" value="1"/>
</dbReference>
<dbReference type="GO" id="GO:0016538">
    <property type="term" value="F:cyclin-dependent protein serine/threonine kinase regulator activity"/>
    <property type="evidence" value="ECO:0007669"/>
    <property type="project" value="InterPro"/>
</dbReference>
<dbReference type="InterPro" id="IPR013763">
    <property type="entry name" value="Cyclin-like_dom"/>
</dbReference>
<dbReference type="InterPro" id="IPR048258">
    <property type="entry name" value="Cyclins_cyclin-box"/>
</dbReference>
<dbReference type="GO" id="GO:0051301">
    <property type="term" value="P:cell division"/>
    <property type="evidence" value="ECO:0007669"/>
    <property type="project" value="UniProtKB-KW"/>
</dbReference>
<dbReference type="InterPro" id="IPR046965">
    <property type="entry name" value="Cyclin_A/B-like"/>
</dbReference>
<accession>A0A6A6NL62</accession>
<feature type="compositionally biased region" description="Basic and acidic residues" evidence="6">
    <location>
        <begin position="127"/>
        <end position="139"/>
    </location>
</feature>
<dbReference type="Proteomes" id="UP000799766">
    <property type="component" value="Unassembled WGS sequence"/>
</dbReference>